<gene>
    <name evidence="2" type="ORF">EFA69_06145</name>
</gene>
<evidence type="ECO:0000313" key="2">
    <source>
        <dbReference type="EMBL" id="RNI31778.1"/>
    </source>
</evidence>
<evidence type="ECO:0008006" key="4">
    <source>
        <dbReference type="Google" id="ProtNLM"/>
    </source>
</evidence>
<sequence>MYIKLINPKSHGLAAYDNNGSSLQTLNYLVHEAKREGEDLGVFFNQDSDGLKPERVQQDIDSNVKGLTAKDSKFYSLIISPSADELAHIKNDEQLLKAYTRQVMELYAQNFNLKGDQRLASKDLVWAATIHQDRSYRGTDNEVLAGEAKVGDKRPGLQTHVHIIVSARDRNQKITLNPNGRKSRFDLIDWQRKSGQQFEHQFRYTAKEKEKIKVKQRDASRDATRSIRIGERVEDVNRNVPKSQRLDGERVKEIAVSRNFDKTFYRSLKRIETKAQQGKPIDNAYYLLQTGREQPIPSKAPVRNLLHAFQRAVNSGTGKDIKTEEIGERKSRRNGEMEID</sequence>
<evidence type="ECO:0000256" key="1">
    <source>
        <dbReference type="SAM" id="MobiDB-lite"/>
    </source>
</evidence>
<reference evidence="2 3" key="1">
    <citation type="submission" date="2018-11" db="EMBL/GenBank/DDBJ databases">
        <title>Rufibacter latericius sp. nov., isolated from water in Baiyang Lake.</title>
        <authorList>
            <person name="Yang Y."/>
        </authorList>
    </citation>
    <scope>NUCLEOTIDE SEQUENCE [LARGE SCALE GENOMIC DNA]</scope>
    <source>
        <strain evidence="2 3">MCC P1</strain>
    </source>
</reference>
<dbReference type="InterPro" id="IPR043766">
    <property type="entry name" value="BfmA-like"/>
</dbReference>
<protein>
    <recommendedName>
        <fullName evidence="4">Mobilization protein</fullName>
    </recommendedName>
</protein>
<dbReference type="OrthoDB" id="1404627at2"/>
<name>A0A3M9N440_9BACT</name>
<feature type="region of interest" description="Disordered" evidence="1">
    <location>
        <begin position="314"/>
        <end position="340"/>
    </location>
</feature>
<keyword evidence="3" id="KW-1185">Reference proteome</keyword>
<accession>A0A3M9N440</accession>
<dbReference type="AlphaFoldDB" id="A0A3M9N440"/>
<dbReference type="RefSeq" id="WP_123132231.1">
    <property type="nucleotide sequence ID" value="NZ_RJJE01000004.1"/>
</dbReference>
<evidence type="ECO:0000313" key="3">
    <source>
        <dbReference type="Proteomes" id="UP000271010"/>
    </source>
</evidence>
<organism evidence="2 3">
    <name type="scientific">Rufibacter immobilis</name>
    <dbReference type="NCBI Taxonomy" id="1348778"/>
    <lineage>
        <taxon>Bacteria</taxon>
        <taxon>Pseudomonadati</taxon>
        <taxon>Bacteroidota</taxon>
        <taxon>Cytophagia</taxon>
        <taxon>Cytophagales</taxon>
        <taxon>Hymenobacteraceae</taxon>
        <taxon>Rufibacter</taxon>
    </lineage>
</organism>
<dbReference type="EMBL" id="RJJE01000004">
    <property type="protein sequence ID" value="RNI31778.1"/>
    <property type="molecule type" value="Genomic_DNA"/>
</dbReference>
<proteinExistence type="predicted"/>
<dbReference type="Pfam" id="PF18976">
    <property type="entry name" value="DUF5712"/>
    <property type="match status" value="1"/>
</dbReference>
<dbReference type="Proteomes" id="UP000271010">
    <property type="component" value="Unassembled WGS sequence"/>
</dbReference>
<feature type="compositionally biased region" description="Basic and acidic residues" evidence="1">
    <location>
        <begin position="319"/>
        <end position="340"/>
    </location>
</feature>
<comment type="caution">
    <text evidence="2">The sequence shown here is derived from an EMBL/GenBank/DDBJ whole genome shotgun (WGS) entry which is preliminary data.</text>
</comment>